<evidence type="ECO:0000313" key="1">
    <source>
        <dbReference type="EMBL" id="EMM80962.1"/>
    </source>
</evidence>
<name>M6GC84_LEPIR</name>
<dbReference type="Proteomes" id="UP000012128">
    <property type="component" value="Unassembled WGS sequence"/>
</dbReference>
<organism evidence="1 2">
    <name type="scientific">Leptospira interrogans str. 2006001854</name>
    <dbReference type="NCBI Taxonomy" id="1001590"/>
    <lineage>
        <taxon>Bacteria</taxon>
        <taxon>Pseudomonadati</taxon>
        <taxon>Spirochaetota</taxon>
        <taxon>Spirochaetia</taxon>
        <taxon>Leptospirales</taxon>
        <taxon>Leptospiraceae</taxon>
        <taxon>Leptospira</taxon>
    </lineage>
</organism>
<reference evidence="1 2" key="1">
    <citation type="submission" date="2013-01" db="EMBL/GenBank/DDBJ databases">
        <authorList>
            <person name="Harkins D.M."/>
            <person name="Durkin A.S."/>
            <person name="Brinkac L.M."/>
            <person name="Haft D.H."/>
            <person name="Selengut J.D."/>
            <person name="Sanka R."/>
            <person name="DePew J."/>
            <person name="Purushe J."/>
            <person name="Hospenthal D.R."/>
            <person name="Murray C.K."/>
            <person name="Pimentel G."/>
            <person name="Wasfy M."/>
            <person name="Parker T."/>
            <person name="Miller R.S."/>
            <person name="Vinetz J.M."/>
            <person name="Sutton G.G."/>
            <person name="Nierman W.C."/>
            <person name="Fouts D.E."/>
        </authorList>
    </citation>
    <scope>NUCLEOTIDE SEQUENCE [LARGE SCALE GENOMIC DNA]</scope>
    <source>
        <strain evidence="1 2">2006001854</strain>
    </source>
</reference>
<protein>
    <submittedName>
        <fullName evidence="1">3-dehydroquinate synthase domain protein</fullName>
    </submittedName>
</protein>
<sequence>MGGSIRFVLLKSPGSPIFDIPINSEDIILAIHKQKGI</sequence>
<evidence type="ECO:0000313" key="2">
    <source>
        <dbReference type="Proteomes" id="UP000012128"/>
    </source>
</evidence>
<gene>
    <name evidence="1" type="ORF">LEP1GSC037_3377</name>
</gene>
<proteinExistence type="predicted"/>
<dbReference type="EMBL" id="AFLW02000160">
    <property type="protein sequence ID" value="EMM80962.1"/>
    <property type="molecule type" value="Genomic_DNA"/>
</dbReference>
<comment type="caution">
    <text evidence="1">The sequence shown here is derived from an EMBL/GenBank/DDBJ whole genome shotgun (WGS) entry which is preliminary data.</text>
</comment>
<dbReference type="AlphaFoldDB" id="M6GC84"/>
<accession>M6GC84</accession>